<evidence type="ECO:0000313" key="3">
    <source>
        <dbReference type="Proteomes" id="UP000319191"/>
    </source>
</evidence>
<organism evidence="2 3">
    <name type="scientific">Microcystis novacekii Mn_MB_F_20050700_S1D</name>
    <dbReference type="NCBI Taxonomy" id="2486266"/>
    <lineage>
        <taxon>Bacteria</taxon>
        <taxon>Bacillati</taxon>
        <taxon>Cyanobacteriota</taxon>
        <taxon>Cyanophyceae</taxon>
        <taxon>Oscillatoriophycideae</taxon>
        <taxon>Chroococcales</taxon>
        <taxon>Microcystaceae</taxon>
        <taxon>Microcystis</taxon>
    </lineage>
</organism>
<dbReference type="EMBL" id="SFAV01000313">
    <property type="protein sequence ID" value="TRU82287.1"/>
    <property type="molecule type" value="Genomic_DNA"/>
</dbReference>
<name>A0A552IFN5_9CHRO</name>
<dbReference type="Proteomes" id="UP000319191">
    <property type="component" value="Unassembled WGS sequence"/>
</dbReference>
<evidence type="ECO:0000313" key="2">
    <source>
        <dbReference type="EMBL" id="TRU82287.1"/>
    </source>
</evidence>
<feature type="domain" description="Transposase IS204/IS1001/IS1096/IS1165 DDE" evidence="1">
    <location>
        <begin position="8"/>
        <end position="58"/>
    </location>
</feature>
<protein>
    <recommendedName>
        <fullName evidence="1">Transposase IS204/IS1001/IS1096/IS1165 DDE domain-containing protein</fullName>
    </recommendedName>
</protein>
<gene>
    <name evidence="2" type="ORF">EWV54_21985</name>
</gene>
<reference evidence="2 3" key="1">
    <citation type="submission" date="2019-01" db="EMBL/GenBank/DDBJ databases">
        <title>Coherence of Microcystis species and biogeography revealed through population genomics.</title>
        <authorList>
            <person name="Perez-Carrascal O.M."/>
            <person name="Terrat Y."/>
            <person name="Giani A."/>
            <person name="Fortin N."/>
            <person name="Tromas N."/>
            <person name="Shapiro B.J."/>
        </authorList>
    </citation>
    <scope>NUCLEOTIDE SEQUENCE [LARGE SCALE GENOMIC DNA]</scope>
    <source>
        <strain evidence="2">Mn_MB_F_20050700_S1D</strain>
    </source>
</reference>
<comment type="caution">
    <text evidence="2">The sequence shown here is derived from an EMBL/GenBank/DDBJ whole genome shotgun (WGS) entry which is preliminary data.</text>
</comment>
<sequence>MGGRDIELIDWINKAWNVFSQPCRTLINWFGEVTDYFEHRISNGCVEGLNNKLKVIKR</sequence>
<dbReference type="AlphaFoldDB" id="A0A552IFN5"/>
<evidence type="ECO:0000259" key="1">
    <source>
        <dbReference type="Pfam" id="PF01610"/>
    </source>
</evidence>
<dbReference type="InterPro" id="IPR002560">
    <property type="entry name" value="Transposase_DDE"/>
</dbReference>
<dbReference type="Pfam" id="PF01610">
    <property type="entry name" value="DDE_Tnp_ISL3"/>
    <property type="match status" value="1"/>
</dbReference>
<accession>A0A552IFN5</accession>
<proteinExistence type="predicted"/>